<dbReference type="EMBL" id="JACEGA010000001">
    <property type="protein sequence ID" value="MBB2182718.1"/>
    <property type="molecule type" value="Genomic_DNA"/>
</dbReference>
<accession>A0A839JZV8</accession>
<evidence type="ECO:0000313" key="2">
    <source>
        <dbReference type="Proteomes" id="UP000574276"/>
    </source>
</evidence>
<keyword evidence="2" id="KW-1185">Reference proteome</keyword>
<reference evidence="1 2" key="1">
    <citation type="submission" date="2020-07" db="EMBL/GenBank/DDBJ databases">
        <title>Characterization and genome sequencing of isolate MD1, a novel member within the family Lachnospiraceae.</title>
        <authorList>
            <person name="Rettenmaier R."/>
            <person name="Di Bello L."/>
            <person name="Zinser C."/>
            <person name="Scheitz K."/>
            <person name="Liebl W."/>
            <person name="Zverlov V."/>
        </authorList>
    </citation>
    <scope>NUCLEOTIDE SEQUENCE [LARGE SCALE GENOMIC DNA]</scope>
    <source>
        <strain evidence="1 2">MD1</strain>
    </source>
</reference>
<evidence type="ECO:0000313" key="1">
    <source>
        <dbReference type="EMBL" id="MBB2182718.1"/>
    </source>
</evidence>
<name>A0A839JZV8_9FIRM</name>
<sequence length="48" mass="5092">MIINGLSAYKALVYRALYADEEPTGWVHTGSKLEAGIKSSGAFAFVGT</sequence>
<comment type="caution">
    <text evidence="1">The sequence shown here is derived from an EMBL/GenBank/DDBJ whole genome shotgun (WGS) entry which is preliminary data.</text>
</comment>
<proteinExistence type="predicted"/>
<dbReference type="AlphaFoldDB" id="A0A839JZV8"/>
<dbReference type="RefSeq" id="WP_228352419.1">
    <property type="nucleotide sequence ID" value="NZ_JACEGA010000001.1"/>
</dbReference>
<gene>
    <name evidence="1" type="ORF">H0486_07495</name>
</gene>
<protein>
    <submittedName>
        <fullName evidence="1">Uncharacterized protein</fullName>
    </submittedName>
</protein>
<dbReference type="Proteomes" id="UP000574276">
    <property type="component" value="Unassembled WGS sequence"/>
</dbReference>
<organism evidence="1 2">
    <name type="scientific">Variimorphobacter saccharofermentans</name>
    <dbReference type="NCBI Taxonomy" id="2755051"/>
    <lineage>
        <taxon>Bacteria</taxon>
        <taxon>Bacillati</taxon>
        <taxon>Bacillota</taxon>
        <taxon>Clostridia</taxon>
        <taxon>Lachnospirales</taxon>
        <taxon>Lachnospiraceae</taxon>
        <taxon>Variimorphobacter</taxon>
    </lineage>
</organism>